<dbReference type="eggNOG" id="COG3790">
    <property type="taxonomic scope" value="Bacteria"/>
</dbReference>
<feature type="transmembrane region" description="Helical" evidence="1">
    <location>
        <begin position="49"/>
        <end position="70"/>
    </location>
</feature>
<evidence type="ECO:0000256" key="1">
    <source>
        <dbReference type="SAM" id="Phobius"/>
    </source>
</evidence>
<proteinExistence type="predicted"/>
<protein>
    <recommendedName>
        <fullName evidence="4">Cyd operon protein YbgE</fullName>
    </recommendedName>
</protein>
<dbReference type="STRING" id="1219065.VPR01S_01_05170"/>
<feature type="transmembrane region" description="Helical" evidence="1">
    <location>
        <begin position="76"/>
        <end position="96"/>
    </location>
</feature>
<keyword evidence="1" id="KW-1133">Transmembrane helix</keyword>
<dbReference type="RefSeq" id="WP_021703735.1">
    <property type="nucleotide sequence ID" value="NZ_BATJ01000001.1"/>
</dbReference>
<dbReference type="InterPro" id="IPR011846">
    <property type="entry name" value="Cyd_oper_YbgE"/>
</dbReference>
<evidence type="ECO:0000313" key="3">
    <source>
        <dbReference type="Proteomes" id="UP000016570"/>
    </source>
</evidence>
<keyword evidence="1" id="KW-0812">Transmembrane</keyword>
<reference evidence="2 3" key="1">
    <citation type="submission" date="2013-09" db="EMBL/GenBank/DDBJ databases">
        <title>Whole genome shotgun sequence of Vibrio proteolyticus NBRC 13287.</title>
        <authorList>
            <person name="Isaki S."/>
            <person name="Hosoyama A."/>
            <person name="Numata M."/>
            <person name="Hashimoto M."/>
            <person name="Hosoyama Y."/>
            <person name="Tsuchikane K."/>
            <person name="Noguchi M."/>
            <person name="Hirakata S."/>
            <person name="Ichikawa N."/>
            <person name="Ohji S."/>
            <person name="Yamazoe A."/>
            <person name="Fujita N."/>
        </authorList>
    </citation>
    <scope>NUCLEOTIDE SEQUENCE [LARGE SCALE GENOMIC DNA]</scope>
    <source>
        <strain evidence="2 3">NBRC 13287</strain>
    </source>
</reference>
<gene>
    <name evidence="2" type="ORF">VPR01S_01_05170</name>
</gene>
<evidence type="ECO:0000313" key="2">
    <source>
        <dbReference type="EMBL" id="GAD65743.1"/>
    </source>
</evidence>
<dbReference type="Pfam" id="PF09600">
    <property type="entry name" value="Cyd_oper_YbgE"/>
    <property type="match status" value="1"/>
</dbReference>
<feature type="transmembrane region" description="Helical" evidence="1">
    <location>
        <begin position="18"/>
        <end position="37"/>
    </location>
</feature>
<sequence length="100" mass="11486">MSNLAEQVTRLHALVDKALLRALSLILGFMHVGLVMWDPHAYANAIGGFNVIIAPLMIWALCASMVFGIGFKPRRWYWQVLFSPYFSLTILLYLTYQYFV</sequence>
<dbReference type="Proteomes" id="UP000016570">
    <property type="component" value="Unassembled WGS sequence"/>
</dbReference>
<accession>U3BGC1</accession>
<dbReference type="EMBL" id="BATJ01000001">
    <property type="protein sequence ID" value="GAD65743.1"/>
    <property type="molecule type" value="Genomic_DNA"/>
</dbReference>
<organism evidence="2 3">
    <name type="scientific">Vibrio proteolyticus NBRC 13287</name>
    <dbReference type="NCBI Taxonomy" id="1219065"/>
    <lineage>
        <taxon>Bacteria</taxon>
        <taxon>Pseudomonadati</taxon>
        <taxon>Pseudomonadota</taxon>
        <taxon>Gammaproteobacteria</taxon>
        <taxon>Vibrionales</taxon>
        <taxon>Vibrionaceae</taxon>
        <taxon>Vibrio</taxon>
    </lineage>
</organism>
<keyword evidence="1" id="KW-0472">Membrane</keyword>
<comment type="caution">
    <text evidence="2">The sequence shown here is derived from an EMBL/GenBank/DDBJ whole genome shotgun (WGS) entry which is preliminary data.</text>
</comment>
<name>U3BGC1_VIBPR</name>
<dbReference type="AlphaFoldDB" id="U3BGC1"/>
<keyword evidence="3" id="KW-1185">Reference proteome</keyword>
<evidence type="ECO:0008006" key="4">
    <source>
        <dbReference type="Google" id="ProtNLM"/>
    </source>
</evidence>
<dbReference type="NCBIfam" id="TIGR02112">
    <property type="entry name" value="cyd_oper_ybgE"/>
    <property type="match status" value="1"/>
</dbReference>